<gene>
    <name evidence="1" type="ORF">SAMN04488502_101493</name>
</gene>
<accession>A0A1G9LWP1</accession>
<proteinExistence type="predicted"/>
<dbReference type="EMBL" id="FNHB01000001">
    <property type="protein sequence ID" value="SDL66398.1"/>
    <property type="molecule type" value="Genomic_DNA"/>
</dbReference>
<dbReference type="STRING" id="146817.SAMN04488502_101493"/>
<keyword evidence="2" id="KW-1185">Reference proteome</keyword>
<dbReference type="AlphaFoldDB" id="A0A1G9LWP1"/>
<organism evidence="1 2">
    <name type="scientific">Dendrosporobacter quercicolus</name>
    <dbReference type="NCBI Taxonomy" id="146817"/>
    <lineage>
        <taxon>Bacteria</taxon>
        <taxon>Bacillati</taxon>
        <taxon>Bacillota</taxon>
        <taxon>Negativicutes</taxon>
        <taxon>Selenomonadales</taxon>
        <taxon>Sporomusaceae</taxon>
        <taxon>Dendrosporobacter</taxon>
    </lineage>
</organism>
<evidence type="ECO:0000313" key="2">
    <source>
        <dbReference type="Proteomes" id="UP000214880"/>
    </source>
</evidence>
<name>A0A1G9LWP1_9FIRM</name>
<evidence type="ECO:0000313" key="1">
    <source>
        <dbReference type="EMBL" id="SDL66398.1"/>
    </source>
</evidence>
<sequence length="128" mass="14482">MATFLYLVAMAVIDGKYAEQQILAVLQCNNNTTLIFEYKPDQYNQMDSYLTINKNNETISFKFKTHIYRVKEKGQMVTKIIQSGLGAFARMLDGYLPGINADGHLNKIADDLENLQNENQQVSLTPLG</sequence>
<protein>
    <submittedName>
        <fullName evidence="1">Uncharacterized protein</fullName>
    </submittedName>
</protein>
<dbReference type="Proteomes" id="UP000214880">
    <property type="component" value="Unassembled WGS sequence"/>
</dbReference>
<reference evidence="1 2" key="1">
    <citation type="submission" date="2016-10" db="EMBL/GenBank/DDBJ databases">
        <authorList>
            <person name="de Groot N.N."/>
        </authorList>
    </citation>
    <scope>NUCLEOTIDE SEQUENCE [LARGE SCALE GENOMIC DNA]</scope>
    <source>
        <strain evidence="1 2">DSM 1736</strain>
    </source>
</reference>